<name>A0A2C5X9D3_9HYPO</name>
<dbReference type="EMBL" id="NJET01000062">
    <property type="protein sequence ID" value="PHH62829.1"/>
    <property type="molecule type" value="Genomic_DNA"/>
</dbReference>
<accession>A0A2C5X9D3</accession>
<reference evidence="1 2" key="1">
    <citation type="submission" date="2017-06" db="EMBL/GenBank/DDBJ databases">
        <title>Ant-infecting Ophiocordyceps genomes reveal a high diversity of potential behavioral manipulation genes and a possible major role for enterotoxins.</title>
        <authorList>
            <person name="De Bekker C."/>
            <person name="Evans H.C."/>
            <person name="Brachmann A."/>
            <person name="Hughes D.P."/>
        </authorList>
    </citation>
    <scope>NUCLEOTIDE SEQUENCE [LARGE SCALE GENOMIC DNA]</scope>
    <source>
        <strain evidence="1 2">Map64</strain>
    </source>
</reference>
<gene>
    <name evidence="1" type="ORF">CDD81_6629</name>
</gene>
<protein>
    <submittedName>
        <fullName evidence="1">Uncharacterized protein</fullName>
    </submittedName>
</protein>
<organism evidence="1 2">
    <name type="scientific">Ophiocordyceps australis</name>
    <dbReference type="NCBI Taxonomy" id="1399860"/>
    <lineage>
        <taxon>Eukaryota</taxon>
        <taxon>Fungi</taxon>
        <taxon>Dikarya</taxon>
        <taxon>Ascomycota</taxon>
        <taxon>Pezizomycotina</taxon>
        <taxon>Sordariomycetes</taxon>
        <taxon>Hypocreomycetidae</taxon>
        <taxon>Hypocreales</taxon>
        <taxon>Ophiocordycipitaceae</taxon>
        <taxon>Ophiocordyceps</taxon>
    </lineage>
</organism>
<dbReference type="AlphaFoldDB" id="A0A2C5X9D3"/>
<keyword evidence="2" id="KW-1185">Reference proteome</keyword>
<evidence type="ECO:0000313" key="2">
    <source>
        <dbReference type="Proteomes" id="UP000226192"/>
    </source>
</evidence>
<comment type="caution">
    <text evidence="1">The sequence shown here is derived from an EMBL/GenBank/DDBJ whole genome shotgun (WGS) entry which is preliminary data.</text>
</comment>
<evidence type="ECO:0000313" key="1">
    <source>
        <dbReference type="EMBL" id="PHH62829.1"/>
    </source>
</evidence>
<proteinExistence type="predicted"/>
<dbReference type="Proteomes" id="UP000226192">
    <property type="component" value="Unassembled WGS sequence"/>
</dbReference>
<sequence>MSILFNTHAHSVLTLLPTAIFKHAGPTFSRTRGHKGLGYTRSLLSLFILIYSVRLSSKRCHIEEVSSVRQYKALFHKEGVSVIVLADEKGHRKMLPSLRGIRDRGHLVSPIQGALPQGGRLDEQPKASCGQQLPKRIHSTTFTL</sequence>